<sequence length="90" mass="10124">MAGSLPHCLGTSFIFGLEGGNEREGEKLVEVRRPEPTIKYLEKTNHIWLGKLSIQKMGGKTKPKTKHNIHMAIVNFPFGSSLLTYKAERE</sequence>
<protein>
    <submittedName>
        <fullName evidence="1">Uncharacterized protein</fullName>
    </submittedName>
</protein>
<comment type="caution">
    <text evidence="1">The sequence shown here is derived from an EMBL/GenBank/DDBJ whole genome shotgun (WGS) entry which is preliminary data.</text>
</comment>
<proteinExistence type="predicted"/>
<dbReference type="AlphaFoldDB" id="A0AAN9SC53"/>
<keyword evidence="2" id="KW-1185">Reference proteome</keyword>
<evidence type="ECO:0000313" key="2">
    <source>
        <dbReference type="Proteomes" id="UP001386955"/>
    </source>
</evidence>
<evidence type="ECO:0000313" key="1">
    <source>
        <dbReference type="EMBL" id="KAK7392654.1"/>
    </source>
</evidence>
<dbReference type="Proteomes" id="UP001386955">
    <property type="component" value="Unassembled WGS sequence"/>
</dbReference>
<reference evidence="1 2" key="1">
    <citation type="submission" date="2024-01" db="EMBL/GenBank/DDBJ databases">
        <title>The genomes of 5 underutilized Papilionoideae crops provide insights into root nodulation and disease resistanc.</title>
        <authorList>
            <person name="Jiang F."/>
        </authorList>
    </citation>
    <scope>NUCLEOTIDE SEQUENCE [LARGE SCALE GENOMIC DNA]</scope>
    <source>
        <strain evidence="1">DUOXIRENSHENG_FW03</strain>
        <tissue evidence="1">Leaves</tissue>
    </source>
</reference>
<accession>A0AAN9SC53</accession>
<organism evidence="1 2">
    <name type="scientific">Psophocarpus tetragonolobus</name>
    <name type="common">Winged bean</name>
    <name type="synonym">Dolichos tetragonolobus</name>
    <dbReference type="NCBI Taxonomy" id="3891"/>
    <lineage>
        <taxon>Eukaryota</taxon>
        <taxon>Viridiplantae</taxon>
        <taxon>Streptophyta</taxon>
        <taxon>Embryophyta</taxon>
        <taxon>Tracheophyta</taxon>
        <taxon>Spermatophyta</taxon>
        <taxon>Magnoliopsida</taxon>
        <taxon>eudicotyledons</taxon>
        <taxon>Gunneridae</taxon>
        <taxon>Pentapetalae</taxon>
        <taxon>rosids</taxon>
        <taxon>fabids</taxon>
        <taxon>Fabales</taxon>
        <taxon>Fabaceae</taxon>
        <taxon>Papilionoideae</taxon>
        <taxon>50 kb inversion clade</taxon>
        <taxon>NPAAA clade</taxon>
        <taxon>indigoferoid/millettioid clade</taxon>
        <taxon>Phaseoleae</taxon>
        <taxon>Psophocarpus</taxon>
    </lineage>
</organism>
<gene>
    <name evidence="1" type="ORF">VNO78_21098</name>
</gene>
<name>A0AAN9SC53_PSOTE</name>
<dbReference type="EMBL" id="JAYMYS010000005">
    <property type="protein sequence ID" value="KAK7392654.1"/>
    <property type="molecule type" value="Genomic_DNA"/>
</dbReference>